<evidence type="ECO:0000256" key="6">
    <source>
        <dbReference type="ARBA" id="ARBA00022692"/>
    </source>
</evidence>
<evidence type="ECO:0000256" key="2">
    <source>
        <dbReference type="ARBA" id="ARBA00004167"/>
    </source>
</evidence>
<evidence type="ECO:0000256" key="8">
    <source>
        <dbReference type="ARBA" id="ARBA00022729"/>
    </source>
</evidence>
<proteinExistence type="inferred from homology"/>
<dbReference type="GO" id="GO:0061630">
    <property type="term" value="F:ubiquitin protein ligase activity"/>
    <property type="evidence" value="ECO:0007669"/>
    <property type="project" value="UniProtKB-EC"/>
</dbReference>
<dbReference type="SUPFAM" id="SSF57850">
    <property type="entry name" value="RING/U-box"/>
    <property type="match status" value="1"/>
</dbReference>
<organism evidence="19 20">
    <name type="scientific">Clitoria ternatea</name>
    <name type="common">Butterfly pea</name>
    <dbReference type="NCBI Taxonomy" id="43366"/>
    <lineage>
        <taxon>Eukaryota</taxon>
        <taxon>Viridiplantae</taxon>
        <taxon>Streptophyta</taxon>
        <taxon>Embryophyta</taxon>
        <taxon>Tracheophyta</taxon>
        <taxon>Spermatophyta</taxon>
        <taxon>Magnoliopsida</taxon>
        <taxon>eudicotyledons</taxon>
        <taxon>Gunneridae</taxon>
        <taxon>Pentapetalae</taxon>
        <taxon>rosids</taxon>
        <taxon>fabids</taxon>
        <taxon>Fabales</taxon>
        <taxon>Fabaceae</taxon>
        <taxon>Papilionoideae</taxon>
        <taxon>50 kb inversion clade</taxon>
        <taxon>NPAAA clade</taxon>
        <taxon>indigoferoid/millettioid clade</taxon>
        <taxon>Phaseoleae</taxon>
        <taxon>Clitoria</taxon>
    </lineage>
</organism>
<dbReference type="Gene3D" id="3.30.40.10">
    <property type="entry name" value="Zinc/RING finger domain, C3HC4 (zinc finger)"/>
    <property type="match status" value="1"/>
</dbReference>
<evidence type="ECO:0000256" key="9">
    <source>
        <dbReference type="ARBA" id="ARBA00022771"/>
    </source>
</evidence>
<sequence>MANLFLSFLSLLFFFLCTTAEFTCESTSCNNAGISIQFPFWLRLSNQSYRCGFPGFELSCTQNTSISQPILSLPESGNFLVKLISFEAQRVWINDPEGCLPKRIMRDHGFNLQGSPFRLSNYFTYVDFNFLNCPSNFTSSGLVQPVTCLDSEFNANNNSYSVVAVVANPSFPTPWTNSCDFISRASIPVSVPNTPWLFWMDYYTDIQLQWDTPSCGNCVARGGRCALTGDPNFNVACYDPPSHAQGLSRKTKYGLSIGLGVPGLLCFTGLACIFCCKRNPNAQIHQRETRSEISSLVLPRPPVIVMGLDGPALERYPTTQLGESGRLPKPNDNVCSICLCEYQPKEMLRTIPECNHYFHANCVDSWLKMNATCPLCRNLPHTSYPFSTSLPFSSTSS</sequence>
<dbReference type="GO" id="GO:0016020">
    <property type="term" value="C:membrane"/>
    <property type="evidence" value="ECO:0007669"/>
    <property type="project" value="UniProtKB-SubCell"/>
</dbReference>
<keyword evidence="8 17" id="KW-0732">Signal</keyword>
<dbReference type="GO" id="GO:0030247">
    <property type="term" value="F:polysaccharide binding"/>
    <property type="evidence" value="ECO:0007669"/>
    <property type="project" value="InterPro"/>
</dbReference>
<comment type="subcellular location">
    <subcellularLocation>
        <location evidence="2">Membrane</location>
        <topology evidence="2">Single-pass membrane protein</topology>
    </subcellularLocation>
</comment>
<comment type="caution">
    <text evidence="19">The sequence shown here is derived from an EMBL/GenBank/DDBJ whole genome shotgun (WGS) entry which is preliminary data.</text>
</comment>
<dbReference type="PANTHER" id="PTHR46279">
    <property type="entry name" value="RING/U-BOX SUPERFAMILY PROTEIN"/>
    <property type="match status" value="1"/>
</dbReference>
<keyword evidence="7" id="KW-0479">Metal-binding</keyword>
<evidence type="ECO:0000256" key="10">
    <source>
        <dbReference type="ARBA" id="ARBA00022786"/>
    </source>
</evidence>
<evidence type="ECO:0000256" key="15">
    <source>
        <dbReference type="PROSITE-ProRule" id="PRU00175"/>
    </source>
</evidence>
<evidence type="ECO:0000256" key="17">
    <source>
        <dbReference type="SAM" id="SignalP"/>
    </source>
</evidence>
<evidence type="ECO:0000259" key="18">
    <source>
        <dbReference type="PROSITE" id="PS50089"/>
    </source>
</evidence>
<dbReference type="Pfam" id="PF13947">
    <property type="entry name" value="GUB_WAK_bind"/>
    <property type="match status" value="1"/>
</dbReference>
<dbReference type="EMBL" id="JAYKXN010000001">
    <property type="protein sequence ID" value="KAK7318105.1"/>
    <property type="molecule type" value="Genomic_DNA"/>
</dbReference>
<evidence type="ECO:0000256" key="12">
    <source>
        <dbReference type="ARBA" id="ARBA00022989"/>
    </source>
</evidence>
<dbReference type="InterPro" id="IPR025287">
    <property type="entry name" value="WAK_GUB"/>
</dbReference>
<dbReference type="EC" id="2.3.2.27" evidence="4"/>
<dbReference type="PANTHER" id="PTHR46279:SF31">
    <property type="entry name" value="RING-H2 FINGER PROTEIN ATL20-LIKE ISOFORM X1"/>
    <property type="match status" value="1"/>
</dbReference>
<keyword evidence="13 16" id="KW-0472">Membrane</keyword>
<comment type="pathway">
    <text evidence="3">Protein modification; protein ubiquitination.</text>
</comment>
<feature type="transmembrane region" description="Helical" evidence="16">
    <location>
        <begin position="253"/>
        <end position="276"/>
    </location>
</feature>
<keyword evidence="11" id="KW-0862">Zinc</keyword>
<dbReference type="AlphaFoldDB" id="A0AAN9KI89"/>
<keyword evidence="6 16" id="KW-0812">Transmembrane</keyword>
<evidence type="ECO:0000256" key="14">
    <source>
        <dbReference type="ARBA" id="ARBA00024209"/>
    </source>
</evidence>
<name>A0AAN9KI89_CLITE</name>
<evidence type="ECO:0000256" key="13">
    <source>
        <dbReference type="ARBA" id="ARBA00023136"/>
    </source>
</evidence>
<dbReference type="PROSITE" id="PS50089">
    <property type="entry name" value="ZF_RING_2"/>
    <property type="match status" value="1"/>
</dbReference>
<reference evidence="19 20" key="1">
    <citation type="submission" date="2024-01" db="EMBL/GenBank/DDBJ databases">
        <title>The genomes of 5 underutilized Papilionoideae crops provide insights into root nodulation and disease resistance.</title>
        <authorList>
            <person name="Yuan L."/>
        </authorList>
    </citation>
    <scope>NUCLEOTIDE SEQUENCE [LARGE SCALE GENOMIC DNA]</scope>
    <source>
        <strain evidence="19">LY-2023</strain>
        <tissue evidence="19">Leaf</tissue>
    </source>
</reference>
<evidence type="ECO:0000256" key="1">
    <source>
        <dbReference type="ARBA" id="ARBA00000900"/>
    </source>
</evidence>
<keyword evidence="5" id="KW-0808">Transferase</keyword>
<dbReference type="GO" id="GO:0008270">
    <property type="term" value="F:zinc ion binding"/>
    <property type="evidence" value="ECO:0007669"/>
    <property type="project" value="UniProtKB-KW"/>
</dbReference>
<dbReference type="Pfam" id="PF13639">
    <property type="entry name" value="zf-RING_2"/>
    <property type="match status" value="1"/>
</dbReference>
<evidence type="ECO:0000256" key="3">
    <source>
        <dbReference type="ARBA" id="ARBA00004906"/>
    </source>
</evidence>
<keyword evidence="10" id="KW-0833">Ubl conjugation pathway</keyword>
<feature type="domain" description="RING-type" evidence="18">
    <location>
        <begin position="335"/>
        <end position="377"/>
    </location>
</feature>
<evidence type="ECO:0000256" key="5">
    <source>
        <dbReference type="ARBA" id="ARBA00022679"/>
    </source>
</evidence>
<evidence type="ECO:0000256" key="16">
    <source>
        <dbReference type="SAM" id="Phobius"/>
    </source>
</evidence>
<evidence type="ECO:0000256" key="4">
    <source>
        <dbReference type="ARBA" id="ARBA00012483"/>
    </source>
</evidence>
<feature type="chain" id="PRO_5043039254" description="RING-type E3 ubiquitin transferase" evidence="17">
    <location>
        <begin position="21"/>
        <end position="397"/>
    </location>
</feature>
<accession>A0AAN9KI89</accession>
<dbReference type="Proteomes" id="UP001359559">
    <property type="component" value="Unassembled WGS sequence"/>
</dbReference>
<gene>
    <name evidence="19" type="ORF">RJT34_02803</name>
</gene>
<dbReference type="CDD" id="cd16461">
    <property type="entry name" value="RING-H2_EL5-like"/>
    <property type="match status" value="1"/>
</dbReference>
<dbReference type="InterPro" id="IPR013083">
    <property type="entry name" value="Znf_RING/FYVE/PHD"/>
</dbReference>
<dbReference type="InterPro" id="IPR046948">
    <property type="entry name" value="ATL20-22-like"/>
</dbReference>
<comment type="similarity">
    <text evidence="14">Belongs to the RING-type zinc finger family. ATL subfamily.</text>
</comment>
<dbReference type="InterPro" id="IPR001841">
    <property type="entry name" value="Znf_RING"/>
</dbReference>
<comment type="catalytic activity">
    <reaction evidence="1">
        <text>S-ubiquitinyl-[E2 ubiquitin-conjugating enzyme]-L-cysteine + [acceptor protein]-L-lysine = [E2 ubiquitin-conjugating enzyme]-L-cysteine + N(6)-ubiquitinyl-[acceptor protein]-L-lysine.</text>
        <dbReference type="EC" id="2.3.2.27"/>
    </reaction>
</comment>
<dbReference type="SMART" id="SM00184">
    <property type="entry name" value="RING"/>
    <property type="match status" value="1"/>
</dbReference>
<protein>
    <recommendedName>
        <fullName evidence="4">RING-type E3 ubiquitin transferase</fullName>
        <ecNumber evidence="4">2.3.2.27</ecNumber>
    </recommendedName>
</protein>
<evidence type="ECO:0000313" key="19">
    <source>
        <dbReference type="EMBL" id="KAK7318105.1"/>
    </source>
</evidence>
<evidence type="ECO:0000256" key="11">
    <source>
        <dbReference type="ARBA" id="ARBA00022833"/>
    </source>
</evidence>
<keyword evidence="9 15" id="KW-0863">Zinc-finger</keyword>
<feature type="signal peptide" evidence="17">
    <location>
        <begin position="1"/>
        <end position="20"/>
    </location>
</feature>
<keyword evidence="20" id="KW-1185">Reference proteome</keyword>
<evidence type="ECO:0000256" key="7">
    <source>
        <dbReference type="ARBA" id="ARBA00022723"/>
    </source>
</evidence>
<evidence type="ECO:0000313" key="20">
    <source>
        <dbReference type="Proteomes" id="UP001359559"/>
    </source>
</evidence>
<keyword evidence="12 16" id="KW-1133">Transmembrane helix</keyword>